<gene>
    <name evidence="5 10" type="primary">cheB</name>
    <name evidence="10" type="ORF">ACFPPC_13045</name>
</gene>
<keyword evidence="10" id="KW-0489">Methyltransferase</keyword>
<name>A0ABW0H9B6_9HYPH</name>
<dbReference type="PANTHER" id="PTHR42872">
    <property type="entry name" value="PROTEIN-GLUTAMATE METHYLESTERASE/PROTEIN-GLUTAMINE GLUTAMINASE"/>
    <property type="match status" value="1"/>
</dbReference>
<dbReference type="CDD" id="cd16432">
    <property type="entry name" value="CheB_Rec"/>
    <property type="match status" value="1"/>
</dbReference>
<dbReference type="PROSITE" id="PS50110">
    <property type="entry name" value="RESPONSE_REGULATORY"/>
    <property type="match status" value="1"/>
</dbReference>
<evidence type="ECO:0000256" key="6">
    <source>
        <dbReference type="PROSITE-ProRule" id="PRU00050"/>
    </source>
</evidence>
<dbReference type="Pfam" id="PF00072">
    <property type="entry name" value="Response_reg"/>
    <property type="match status" value="1"/>
</dbReference>
<dbReference type="PANTHER" id="PTHR42872:SF6">
    <property type="entry name" value="PROTEIN-GLUTAMATE METHYLESTERASE_PROTEIN-GLUTAMINE GLUTAMINASE"/>
    <property type="match status" value="1"/>
</dbReference>
<dbReference type="NCBIfam" id="NF001965">
    <property type="entry name" value="PRK00742.1"/>
    <property type="match status" value="1"/>
</dbReference>
<evidence type="ECO:0000256" key="4">
    <source>
        <dbReference type="ARBA" id="ARBA00048267"/>
    </source>
</evidence>
<dbReference type="InterPro" id="IPR001789">
    <property type="entry name" value="Sig_transdc_resp-reg_receiver"/>
</dbReference>
<dbReference type="GO" id="GO:0032259">
    <property type="term" value="P:methylation"/>
    <property type="evidence" value="ECO:0007669"/>
    <property type="project" value="UniProtKB-KW"/>
</dbReference>
<dbReference type="RefSeq" id="WP_377008576.1">
    <property type="nucleotide sequence ID" value="NZ_JBHSLV010000021.1"/>
</dbReference>
<comment type="subcellular location">
    <subcellularLocation>
        <location evidence="5">Cytoplasm</location>
    </subcellularLocation>
</comment>
<sequence>MSPLTSSAGPVKVLVVDDSILMQKLMTQIINSTPGFQVIGVAGSAEEGWDAIQDLRPDILTLDLELPGRHGLKLLARVLKQDPLPVLIVSAFGGPGADNTIQALELGAIDFIEKPDGATHTLEGFMKHVAAALQRASASRRMLAAAKGLAGQQRPAMAAPVRPAVAPQAPANHGKVSLIAIGASTGGVPAVQTVMRDAAHLRLPIAVVQHMPPGYTAKFAARLAAATGLDVREASDGDRLRPGMAVVAPGGSRHLEIEERRGELICHLKEAPLVSGHSPSVDVMFHSVARSLGAQAIGVLLTGMGRDGADGLLAMRKAGAATLIQSGETCVVNGMPKAAFELGAAERVVPLDQIGGAIAGLLGERPQQRTA</sequence>
<comment type="function">
    <text evidence="5">Involved in chemotaxis. Part of a chemotaxis signal transduction system that modulates chemotaxis in response to various stimuli. Catalyzes the demethylation of specific methylglutamate residues introduced into the chemoreceptors (methyl-accepting chemotaxis proteins or MCP) by CheR. Also mediates the irreversible deamidation of specific glutamine residues to glutamic acid.</text>
</comment>
<evidence type="ECO:0000259" key="9">
    <source>
        <dbReference type="PROSITE" id="PS50122"/>
    </source>
</evidence>
<reference evidence="11" key="1">
    <citation type="journal article" date="2019" name="Int. J. Syst. Evol. Microbiol.">
        <title>The Global Catalogue of Microorganisms (GCM) 10K type strain sequencing project: providing services to taxonomists for standard genome sequencing and annotation.</title>
        <authorList>
            <consortium name="The Broad Institute Genomics Platform"/>
            <consortium name="The Broad Institute Genome Sequencing Center for Infectious Disease"/>
            <person name="Wu L."/>
            <person name="Ma J."/>
        </authorList>
    </citation>
    <scope>NUCLEOTIDE SEQUENCE [LARGE SCALE GENOMIC DNA]</scope>
    <source>
        <strain evidence="11">CGMCC 1.16326</strain>
    </source>
</reference>
<dbReference type="InterPro" id="IPR011006">
    <property type="entry name" value="CheY-like_superfamily"/>
</dbReference>
<keyword evidence="5 7" id="KW-0597">Phosphoprotein</keyword>
<dbReference type="PIRSF" id="PIRSF000876">
    <property type="entry name" value="RR_chemtxs_CheB"/>
    <property type="match status" value="1"/>
</dbReference>
<dbReference type="HAMAP" id="MF_00099">
    <property type="entry name" value="CheB_chemtxs"/>
    <property type="match status" value="1"/>
</dbReference>
<comment type="catalytic activity">
    <reaction evidence="4 5">
        <text>[protein]-L-glutamate 5-O-methyl ester + H2O = L-glutamyl-[protein] + methanol + H(+)</text>
        <dbReference type="Rhea" id="RHEA:23236"/>
        <dbReference type="Rhea" id="RHEA-COMP:10208"/>
        <dbReference type="Rhea" id="RHEA-COMP:10311"/>
        <dbReference type="ChEBI" id="CHEBI:15377"/>
        <dbReference type="ChEBI" id="CHEBI:15378"/>
        <dbReference type="ChEBI" id="CHEBI:17790"/>
        <dbReference type="ChEBI" id="CHEBI:29973"/>
        <dbReference type="ChEBI" id="CHEBI:82795"/>
        <dbReference type="EC" id="3.1.1.61"/>
    </reaction>
</comment>
<comment type="similarity">
    <text evidence="5">Belongs to the CheB family.</text>
</comment>
<accession>A0ABW0H9B6</accession>
<proteinExistence type="inferred from homology"/>
<dbReference type="EC" id="3.5.1.44" evidence="5"/>
<keyword evidence="1 5" id="KW-0963">Cytoplasm</keyword>
<dbReference type="Proteomes" id="UP001596104">
    <property type="component" value="Unassembled WGS sequence"/>
</dbReference>
<feature type="domain" description="CheB-type methylesterase" evidence="9">
    <location>
        <begin position="170"/>
        <end position="358"/>
    </location>
</feature>
<dbReference type="GO" id="GO:0008984">
    <property type="term" value="F:protein-glutamate methylesterase activity"/>
    <property type="evidence" value="ECO:0007669"/>
    <property type="project" value="UniProtKB-EC"/>
</dbReference>
<evidence type="ECO:0000256" key="5">
    <source>
        <dbReference type="HAMAP-Rule" id="MF_00099"/>
    </source>
</evidence>
<dbReference type="Pfam" id="PF01339">
    <property type="entry name" value="CheB_methylest"/>
    <property type="match status" value="1"/>
</dbReference>
<dbReference type="EC" id="3.1.1.61" evidence="5"/>
<keyword evidence="2 5" id="KW-0145">Chemotaxis</keyword>
<keyword evidence="10" id="KW-0808">Transferase</keyword>
<dbReference type="CDD" id="cd17541">
    <property type="entry name" value="REC_CheB-like"/>
    <property type="match status" value="1"/>
</dbReference>
<keyword evidence="11" id="KW-1185">Reference proteome</keyword>
<feature type="modified residue" description="4-aspartylphosphate" evidence="5 7">
    <location>
        <position position="63"/>
    </location>
</feature>
<dbReference type="Gene3D" id="3.40.50.180">
    <property type="entry name" value="Methylesterase CheB, C-terminal domain"/>
    <property type="match status" value="1"/>
</dbReference>
<dbReference type="EMBL" id="JBHSLV010000021">
    <property type="protein sequence ID" value="MFC5393565.1"/>
    <property type="molecule type" value="Genomic_DNA"/>
</dbReference>
<evidence type="ECO:0000259" key="8">
    <source>
        <dbReference type="PROSITE" id="PS50110"/>
    </source>
</evidence>
<protein>
    <recommendedName>
        <fullName evidence="5">Protein-glutamate methylesterase/protein-glutamine glutaminase</fullName>
        <ecNumber evidence="5">3.1.1.61</ecNumber>
        <ecNumber evidence="5">3.5.1.44</ecNumber>
    </recommendedName>
</protein>
<dbReference type="InterPro" id="IPR035909">
    <property type="entry name" value="CheB_C"/>
</dbReference>
<feature type="domain" description="Response regulatory" evidence="8">
    <location>
        <begin position="12"/>
        <end position="129"/>
    </location>
</feature>
<dbReference type="InterPro" id="IPR008248">
    <property type="entry name" value="CheB-like"/>
</dbReference>
<feature type="active site" evidence="5 6">
    <location>
        <position position="184"/>
    </location>
</feature>
<keyword evidence="3 5" id="KW-0378">Hydrolase</keyword>
<dbReference type="InterPro" id="IPR000673">
    <property type="entry name" value="Sig_transdc_resp-reg_Me-estase"/>
</dbReference>
<evidence type="ECO:0000256" key="2">
    <source>
        <dbReference type="ARBA" id="ARBA00022500"/>
    </source>
</evidence>
<dbReference type="SUPFAM" id="SSF52172">
    <property type="entry name" value="CheY-like"/>
    <property type="match status" value="1"/>
</dbReference>
<feature type="active site" evidence="5 6">
    <location>
        <position position="307"/>
    </location>
</feature>
<comment type="catalytic activity">
    <reaction evidence="5">
        <text>L-glutaminyl-[protein] + H2O = L-glutamyl-[protein] + NH4(+)</text>
        <dbReference type="Rhea" id="RHEA:16441"/>
        <dbReference type="Rhea" id="RHEA-COMP:10207"/>
        <dbReference type="Rhea" id="RHEA-COMP:10208"/>
        <dbReference type="ChEBI" id="CHEBI:15377"/>
        <dbReference type="ChEBI" id="CHEBI:28938"/>
        <dbReference type="ChEBI" id="CHEBI:29973"/>
        <dbReference type="ChEBI" id="CHEBI:30011"/>
        <dbReference type="EC" id="3.5.1.44"/>
    </reaction>
</comment>
<comment type="caution">
    <text evidence="10">The sequence shown here is derived from an EMBL/GenBank/DDBJ whole genome shotgun (WGS) entry which is preliminary data.</text>
</comment>
<comment type="PTM">
    <text evidence="5">Phosphorylated by CheA. Phosphorylation of the N-terminal regulatory domain activates the methylesterase activity.</text>
</comment>
<dbReference type="GO" id="GO:0008168">
    <property type="term" value="F:methyltransferase activity"/>
    <property type="evidence" value="ECO:0007669"/>
    <property type="project" value="UniProtKB-KW"/>
</dbReference>
<dbReference type="SUPFAM" id="SSF52738">
    <property type="entry name" value="Methylesterase CheB, C-terminal domain"/>
    <property type="match status" value="1"/>
</dbReference>
<dbReference type="PROSITE" id="PS50122">
    <property type="entry name" value="CHEB"/>
    <property type="match status" value="1"/>
</dbReference>
<evidence type="ECO:0000256" key="7">
    <source>
        <dbReference type="PROSITE-ProRule" id="PRU00169"/>
    </source>
</evidence>
<dbReference type="Gene3D" id="3.40.50.2300">
    <property type="match status" value="1"/>
</dbReference>
<feature type="active site" evidence="5 6">
    <location>
        <position position="210"/>
    </location>
</feature>
<organism evidence="10 11">
    <name type="scientific">Bosea vestrisii</name>
    <dbReference type="NCBI Taxonomy" id="151416"/>
    <lineage>
        <taxon>Bacteria</taxon>
        <taxon>Pseudomonadati</taxon>
        <taxon>Pseudomonadota</taxon>
        <taxon>Alphaproteobacteria</taxon>
        <taxon>Hyphomicrobiales</taxon>
        <taxon>Boseaceae</taxon>
        <taxon>Bosea</taxon>
    </lineage>
</organism>
<comment type="domain">
    <text evidence="5">Contains a C-terminal catalytic domain, and an N-terminal region which modulates catalytic activity.</text>
</comment>
<evidence type="ECO:0000256" key="3">
    <source>
        <dbReference type="ARBA" id="ARBA00022801"/>
    </source>
</evidence>
<evidence type="ECO:0000313" key="10">
    <source>
        <dbReference type="EMBL" id="MFC5393565.1"/>
    </source>
</evidence>
<evidence type="ECO:0000313" key="11">
    <source>
        <dbReference type="Proteomes" id="UP001596104"/>
    </source>
</evidence>
<dbReference type="SMART" id="SM00448">
    <property type="entry name" value="REC"/>
    <property type="match status" value="1"/>
</dbReference>
<evidence type="ECO:0000256" key="1">
    <source>
        <dbReference type="ARBA" id="ARBA00022490"/>
    </source>
</evidence>